<dbReference type="EMBL" id="BARU01040819">
    <property type="protein sequence ID" value="GAH81772.1"/>
    <property type="molecule type" value="Genomic_DNA"/>
</dbReference>
<feature type="compositionally biased region" description="Basic and acidic residues" evidence="1">
    <location>
        <begin position="195"/>
        <end position="207"/>
    </location>
</feature>
<evidence type="ECO:0000313" key="2">
    <source>
        <dbReference type="EMBL" id="GAH81772.1"/>
    </source>
</evidence>
<name>X1IJ82_9ZZZZ</name>
<proteinExistence type="predicted"/>
<protein>
    <submittedName>
        <fullName evidence="2">Uncharacterized protein</fullName>
    </submittedName>
</protein>
<organism evidence="2">
    <name type="scientific">marine sediment metagenome</name>
    <dbReference type="NCBI Taxonomy" id="412755"/>
    <lineage>
        <taxon>unclassified sequences</taxon>
        <taxon>metagenomes</taxon>
        <taxon>ecological metagenomes</taxon>
    </lineage>
</organism>
<accession>X1IJ82</accession>
<feature type="non-terminal residue" evidence="2">
    <location>
        <position position="219"/>
    </location>
</feature>
<feature type="region of interest" description="Disordered" evidence="1">
    <location>
        <begin position="195"/>
        <end position="219"/>
    </location>
</feature>
<dbReference type="AlphaFoldDB" id="X1IJ82"/>
<sequence length="219" mass="25566">MEAKDEIRPWEIDYCQVLKLPIIRKAEWTDITFNNDNYRLTIIIIGNNIILTKVWGYSSYFISKNYFALIETIINEYFPSNNLYVHIEDYTDHTGASVKAKNYYTNYQINNKRLKGIIFYGASAYFKVMIKLGIRIGRPPFEVKLANDYPSAITIVKQILSGRERQFLNQKLTEKHTKNEYLNIPVQQFTTEKDITEIQPGHEKSAKDTGTPGIQHTRQ</sequence>
<evidence type="ECO:0000256" key="1">
    <source>
        <dbReference type="SAM" id="MobiDB-lite"/>
    </source>
</evidence>
<reference evidence="2" key="1">
    <citation type="journal article" date="2014" name="Front. Microbiol.">
        <title>High frequency of phylogenetically diverse reductive dehalogenase-homologous genes in deep subseafloor sedimentary metagenomes.</title>
        <authorList>
            <person name="Kawai M."/>
            <person name="Futagami T."/>
            <person name="Toyoda A."/>
            <person name="Takaki Y."/>
            <person name="Nishi S."/>
            <person name="Hori S."/>
            <person name="Arai W."/>
            <person name="Tsubouchi T."/>
            <person name="Morono Y."/>
            <person name="Uchiyama I."/>
            <person name="Ito T."/>
            <person name="Fujiyama A."/>
            <person name="Inagaki F."/>
            <person name="Takami H."/>
        </authorList>
    </citation>
    <scope>NUCLEOTIDE SEQUENCE</scope>
    <source>
        <strain evidence="2">Expedition CK06-06</strain>
    </source>
</reference>
<comment type="caution">
    <text evidence="2">The sequence shown here is derived from an EMBL/GenBank/DDBJ whole genome shotgun (WGS) entry which is preliminary data.</text>
</comment>
<gene>
    <name evidence="2" type="ORF">S03H2_63053</name>
</gene>